<keyword evidence="1" id="KW-1133">Transmembrane helix</keyword>
<protein>
    <submittedName>
        <fullName evidence="2">Uncharacterized protein</fullName>
    </submittedName>
</protein>
<feature type="transmembrane region" description="Helical" evidence="1">
    <location>
        <begin position="15"/>
        <end position="33"/>
    </location>
</feature>
<proteinExistence type="predicted"/>
<dbReference type="AlphaFoldDB" id="I3ZSP2"/>
<keyword evidence="3" id="KW-1185">Reference proteome</keyword>
<evidence type="ECO:0000313" key="2">
    <source>
        <dbReference type="EMBL" id="AFL94726.1"/>
    </source>
</evidence>
<reference evidence="2 3" key="1">
    <citation type="journal article" date="2012" name="J. Bacteriol.">
        <title>Complete Genome Sequence of the Hyperthermophilic Archaeon Thermococcus sp. Strain CL1, Isolated from a Paralvinella sp. Polychaete Worm Collected from a Hydrothermal Vent.</title>
        <authorList>
            <person name="Jung J.H."/>
            <person name="Holden J.F."/>
            <person name="Seo D.H."/>
            <person name="Park K.H."/>
            <person name="Shin H."/>
            <person name="Ryu S."/>
            <person name="Lee J.H."/>
            <person name="Park C.S."/>
        </authorList>
    </citation>
    <scope>NUCLEOTIDE SEQUENCE [LARGE SCALE GENOMIC DNA]</scope>
    <source>
        <strain evidence="3">DSM 27260 / KACC 17922 / CL1</strain>
    </source>
</reference>
<sequence length="293" mass="33067">MAVPAVIAFKERDNIIQLAMYAFLAIVVLYTLYKLFGVFKEVGEKVENFMNDLKNDLEQAPEKFTQTGKDISTIAKGTLTGKQNTGEYNEAMTRLHYGGPEWKPGGGGEINRKTGTIRKYGTPVRPGQEVLFDGEWYANRFVNNLVKSPDSNEYISKEDALARKYGFSTYAQFNAWLSGVKAALKATGKDPSQMSLDQIVKYGRELERKKEEWKKTHKATPRLEPRKDVKRPWLKPLPLEKQDELLKKVYPRTPGGGVIIGGSTRVPGLNPKPKPILDQPKRVLPVRVPIFAR</sequence>
<dbReference type="HOGENOM" id="CLU_887453_0_0_2"/>
<accession>I3ZSP2</accession>
<keyword evidence="1" id="KW-0812">Transmembrane</keyword>
<dbReference type="KEGG" id="thm:CL1_0518"/>
<dbReference type="EMBL" id="CP003651">
    <property type="protein sequence ID" value="AFL94726.1"/>
    <property type="molecule type" value="Genomic_DNA"/>
</dbReference>
<gene>
    <name evidence="2" type="ORF">CL1_0518</name>
</gene>
<organism evidence="2 3">
    <name type="scientific">Thermococcus cleftensis (strain DSM 27260 / KACC 17922 / CL1)</name>
    <dbReference type="NCBI Taxonomy" id="163003"/>
    <lineage>
        <taxon>Archaea</taxon>
        <taxon>Methanobacteriati</taxon>
        <taxon>Methanobacteriota</taxon>
        <taxon>Thermococci</taxon>
        <taxon>Thermococcales</taxon>
        <taxon>Thermococcaceae</taxon>
        <taxon>Thermococcus</taxon>
    </lineage>
</organism>
<name>I3ZSP2_THECF</name>
<dbReference type="STRING" id="163003.CL1_0518"/>
<evidence type="ECO:0000313" key="3">
    <source>
        <dbReference type="Proteomes" id="UP000006064"/>
    </source>
</evidence>
<evidence type="ECO:0000256" key="1">
    <source>
        <dbReference type="SAM" id="Phobius"/>
    </source>
</evidence>
<dbReference type="Proteomes" id="UP000006064">
    <property type="component" value="Chromosome"/>
</dbReference>
<keyword evidence="1" id="KW-0472">Membrane</keyword>